<dbReference type="PROSITE" id="PS50110">
    <property type="entry name" value="RESPONSE_REGULATORY"/>
    <property type="match status" value="1"/>
</dbReference>
<dbReference type="PROSITE" id="PS00041">
    <property type="entry name" value="HTH_ARAC_FAMILY_1"/>
    <property type="match status" value="1"/>
</dbReference>
<evidence type="ECO:0000256" key="3">
    <source>
        <dbReference type="ARBA" id="ARBA00023163"/>
    </source>
</evidence>
<feature type="modified residue" description="4-aspartylphosphate" evidence="4">
    <location>
        <position position="56"/>
    </location>
</feature>
<evidence type="ECO:0000256" key="2">
    <source>
        <dbReference type="ARBA" id="ARBA00023125"/>
    </source>
</evidence>
<dbReference type="InterPro" id="IPR020449">
    <property type="entry name" value="Tscrpt_reg_AraC-type_HTH"/>
</dbReference>
<keyword evidence="3" id="KW-0804">Transcription</keyword>
<keyword evidence="8" id="KW-1185">Reference proteome</keyword>
<evidence type="ECO:0000256" key="1">
    <source>
        <dbReference type="ARBA" id="ARBA00023015"/>
    </source>
</evidence>
<dbReference type="InterPro" id="IPR011006">
    <property type="entry name" value="CheY-like_superfamily"/>
</dbReference>
<dbReference type="Pfam" id="PF12833">
    <property type="entry name" value="HTH_18"/>
    <property type="match status" value="1"/>
</dbReference>
<dbReference type="Gene3D" id="3.40.50.2300">
    <property type="match status" value="1"/>
</dbReference>
<dbReference type="SUPFAM" id="SSF52172">
    <property type="entry name" value="CheY-like"/>
    <property type="match status" value="1"/>
</dbReference>
<feature type="domain" description="Response regulatory" evidence="6">
    <location>
        <begin position="4"/>
        <end position="121"/>
    </location>
</feature>
<dbReference type="Pfam" id="PF00072">
    <property type="entry name" value="Response_reg"/>
    <property type="match status" value="1"/>
</dbReference>
<dbReference type="PROSITE" id="PS01124">
    <property type="entry name" value="HTH_ARAC_FAMILY_2"/>
    <property type="match status" value="1"/>
</dbReference>
<keyword evidence="1" id="KW-0805">Transcription regulation</keyword>
<dbReference type="EMBL" id="JBHLWN010000091">
    <property type="protein sequence ID" value="MFC0215368.1"/>
    <property type="molecule type" value="Genomic_DNA"/>
</dbReference>
<dbReference type="Proteomes" id="UP001589776">
    <property type="component" value="Unassembled WGS sequence"/>
</dbReference>
<evidence type="ECO:0000313" key="8">
    <source>
        <dbReference type="Proteomes" id="UP001589776"/>
    </source>
</evidence>
<organism evidence="7 8">
    <name type="scientific">Paenibacillus chartarius</name>
    <dbReference type="NCBI Taxonomy" id="747481"/>
    <lineage>
        <taxon>Bacteria</taxon>
        <taxon>Bacillati</taxon>
        <taxon>Bacillota</taxon>
        <taxon>Bacilli</taxon>
        <taxon>Bacillales</taxon>
        <taxon>Paenibacillaceae</taxon>
        <taxon>Paenibacillus</taxon>
    </lineage>
</organism>
<protein>
    <submittedName>
        <fullName evidence="7">Response regulator</fullName>
    </submittedName>
</protein>
<dbReference type="InterPro" id="IPR018060">
    <property type="entry name" value="HTH_AraC"/>
</dbReference>
<evidence type="ECO:0000259" key="6">
    <source>
        <dbReference type="PROSITE" id="PS50110"/>
    </source>
</evidence>
<proteinExistence type="predicted"/>
<dbReference type="PRINTS" id="PR00032">
    <property type="entry name" value="HTHARAC"/>
</dbReference>
<evidence type="ECO:0000256" key="4">
    <source>
        <dbReference type="PROSITE-ProRule" id="PRU00169"/>
    </source>
</evidence>
<dbReference type="RefSeq" id="WP_377472816.1">
    <property type="nucleotide sequence ID" value="NZ_JBHLWN010000091.1"/>
</dbReference>
<accession>A0ABV6DRT6</accession>
<name>A0ABV6DRT6_9BACL</name>
<dbReference type="InterPro" id="IPR001789">
    <property type="entry name" value="Sig_transdc_resp-reg_receiver"/>
</dbReference>
<gene>
    <name evidence="7" type="ORF">ACFFK0_23515</name>
</gene>
<feature type="domain" description="HTH araC/xylS-type" evidence="5">
    <location>
        <begin position="413"/>
        <end position="511"/>
    </location>
</feature>
<keyword evidence="4" id="KW-0597">Phosphoprotein</keyword>
<sequence>MRAKVLIVDDEPRICAGLRLTIPWTEMGAEVVGEAYDGEQALQMMEQNGADVIVTDVRMPRMDGLELAERLSSRRFAGKIVMLSGYEEFAYVKKALQFGVKDYLLKPVDADELIGLLRRLIAERNEELQTQTERKLEAVYRYLAGELVEHTEVKDAAKSFDEAGTGTSCRIVLSYIPDYYRFEESHAVGGPNAIRHRWKLTLDDVFRQAGQPAVSLFLQPNRLLTVVTGAGGDLSVVPEQLRSLMDRAAERLRPDIQLSWFEAGGAYTLPELKHAADRLLQTLSARERAMDTEPRPEDYPKELEQRLLEALFQHREQEVRQAAEELFAHFRAHRCSVVDAYEVCSEMYTMLERRLRDMSGLKKLCGQLPKLKTADLTVYDSLAAMEHLFLRALSRTAELLKQAHSGRHRWLIARVRAYIDVHYAEELKSCDIAEMLKVTPNYFSSIFKQETGRTFHEYVNEVRLGKAKKLLAETPELVATVAHSVGYKEYKYFSNLFKKHFGLSPTEFRDRNHS</sequence>
<dbReference type="InterPro" id="IPR018062">
    <property type="entry name" value="HTH_AraC-typ_CS"/>
</dbReference>
<dbReference type="SMART" id="SM00448">
    <property type="entry name" value="REC"/>
    <property type="match status" value="1"/>
</dbReference>
<dbReference type="SUPFAM" id="SSF46689">
    <property type="entry name" value="Homeodomain-like"/>
    <property type="match status" value="2"/>
</dbReference>
<evidence type="ECO:0000313" key="7">
    <source>
        <dbReference type="EMBL" id="MFC0215368.1"/>
    </source>
</evidence>
<dbReference type="PANTHER" id="PTHR43280">
    <property type="entry name" value="ARAC-FAMILY TRANSCRIPTIONAL REGULATOR"/>
    <property type="match status" value="1"/>
</dbReference>
<dbReference type="SMART" id="SM00342">
    <property type="entry name" value="HTH_ARAC"/>
    <property type="match status" value="1"/>
</dbReference>
<keyword evidence="2" id="KW-0238">DNA-binding</keyword>
<dbReference type="PANTHER" id="PTHR43280:SF2">
    <property type="entry name" value="HTH-TYPE TRANSCRIPTIONAL REGULATOR EXSA"/>
    <property type="match status" value="1"/>
</dbReference>
<dbReference type="CDD" id="cd17536">
    <property type="entry name" value="REC_YesN-like"/>
    <property type="match status" value="1"/>
</dbReference>
<comment type="caution">
    <text evidence="7">The sequence shown here is derived from an EMBL/GenBank/DDBJ whole genome shotgun (WGS) entry which is preliminary data.</text>
</comment>
<reference evidence="7 8" key="1">
    <citation type="submission" date="2024-09" db="EMBL/GenBank/DDBJ databases">
        <authorList>
            <person name="Sun Q."/>
            <person name="Mori K."/>
        </authorList>
    </citation>
    <scope>NUCLEOTIDE SEQUENCE [LARGE SCALE GENOMIC DNA]</scope>
    <source>
        <strain evidence="7 8">CCM 7759</strain>
    </source>
</reference>
<evidence type="ECO:0000259" key="5">
    <source>
        <dbReference type="PROSITE" id="PS01124"/>
    </source>
</evidence>
<dbReference type="InterPro" id="IPR009057">
    <property type="entry name" value="Homeodomain-like_sf"/>
</dbReference>
<dbReference type="Gene3D" id="1.10.10.60">
    <property type="entry name" value="Homeodomain-like"/>
    <property type="match status" value="2"/>
</dbReference>